<accession>A0A2R6QF79</accession>
<feature type="region of interest" description="Disordered" evidence="1">
    <location>
        <begin position="1"/>
        <end position="42"/>
    </location>
</feature>
<keyword evidence="3" id="KW-1185">Reference proteome</keyword>
<organism evidence="2 3">
    <name type="scientific">Hermanssonia centrifuga</name>
    <dbReference type="NCBI Taxonomy" id="98765"/>
    <lineage>
        <taxon>Eukaryota</taxon>
        <taxon>Fungi</taxon>
        <taxon>Dikarya</taxon>
        <taxon>Basidiomycota</taxon>
        <taxon>Agaricomycotina</taxon>
        <taxon>Agaricomycetes</taxon>
        <taxon>Polyporales</taxon>
        <taxon>Meruliaceae</taxon>
        <taxon>Hermanssonia</taxon>
    </lineage>
</organism>
<reference evidence="2 3" key="1">
    <citation type="submission" date="2018-02" db="EMBL/GenBank/DDBJ databases">
        <title>Genome sequence of the basidiomycete white-rot fungus Phlebia centrifuga.</title>
        <authorList>
            <person name="Granchi Z."/>
            <person name="Peng M."/>
            <person name="de Vries R.P."/>
            <person name="Hilden K."/>
            <person name="Makela M.R."/>
            <person name="Grigoriev I."/>
            <person name="Riley R."/>
        </authorList>
    </citation>
    <scope>NUCLEOTIDE SEQUENCE [LARGE SCALE GENOMIC DNA]</scope>
    <source>
        <strain evidence="2 3">FBCC195</strain>
    </source>
</reference>
<sequence>RAYIATQTLAGPPDTCKPYPEPPPSVARQGHQTSSKRRAKTWRDDQERKILYICRK</sequence>
<proteinExistence type="predicted"/>
<evidence type="ECO:0000313" key="3">
    <source>
        <dbReference type="Proteomes" id="UP000186601"/>
    </source>
</evidence>
<gene>
    <name evidence="2" type="ORF">PHLCEN_2v3494</name>
</gene>
<evidence type="ECO:0000313" key="2">
    <source>
        <dbReference type="EMBL" id="PSS07211.1"/>
    </source>
</evidence>
<dbReference type="AlphaFoldDB" id="A0A2R6QF79"/>
<dbReference type="EMBL" id="MLYV02000343">
    <property type="protein sequence ID" value="PSS07211.1"/>
    <property type="molecule type" value="Genomic_DNA"/>
</dbReference>
<protein>
    <submittedName>
        <fullName evidence="2">Uncharacterized protein</fullName>
    </submittedName>
</protein>
<name>A0A2R6QF79_9APHY</name>
<dbReference type="Proteomes" id="UP000186601">
    <property type="component" value="Unassembled WGS sequence"/>
</dbReference>
<feature type="non-terminal residue" evidence="2">
    <location>
        <position position="1"/>
    </location>
</feature>
<comment type="caution">
    <text evidence="2">The sequence shown here is derived from an EMBL/GenBank/DDBJ whole genome shotgun (WGS) entry which is preliminary data.</text>
</comment>
<evidence type="ECO:0000256" key="1">
    <source>
        <dbReference type="SAM" id="MobiDB-lite"/>
    </source>
</evidence>